<evidence type="ECO:0000313" key="1">
    <source>
        <dbReference type="EMBL" id="CAG8546672.1"/>
    </source>
</evidence>
<evidence type="ECO:0000313" key="2">
    <source>
        <dbReference type="Proteomes" id="UP000789702"/>
    </source>
</evidence>
<comment type="caution">
    <text evidence="1">The sequence shown here is derived from an EMBL/GenBank/DDBJ whole genome shotgun (WGS) entry which is preliminary data.</text>
</comment>
<feature type="non-terminal residue" evidence="1">
    <location>
        <position position="1"/>
    </location>
</feature>
<accession>A0ACA9LRJ1</accession>
<gene>
    <name evidence="1" type="ORF">DHETER_LOCUS5038</name>
</gene>
<keyword evidence="2" id="KW-1185">Reference proteome</keyword>
<organism evidence="1 2">
    <name type="scientific">Dentiscutata heterogama</name>
    <dbReference type="NCBI Taxonomy" id="1316150"/>
    <lineage>
        <taxon>Eukaryota</taxon>
        <taxon>Fungi</taxon>
        <taxon>Fungi incertae sedis</taxon>
        <taxon>Mucoromycota</taxon>
        <taxon>Glomeromycotina</taxon>
        <taxon>Glomeromycetes</taxon>
        <taxon>Diversisporales</taxon>
        <taxon>Gigasporaceae</taxon>
        <taxon>Dentiscutata</taxon>
    </lineage>
</organism>
<protein>
    <submittedName>
        <fullName evidence="1">4638_t:CDS:1</fullName>
    </submittedName>
</protein>
<name>A0ACA9LRJ1_9GLOM</name>
<dbReference type="EMBL" id="CAJVPU010005366">
    <property type="protein sequence ID" value="CAG8546672.1"/>
    <property type="molecule type" value="Genomic_DNA"/>
</dbReference>
<proteinExistence type="predicted"/>
<dbReference type="Proteomes" id="UP000789702">
    <property type="component" value="Unassembled WGS sequence"/>
</dbReference>
<sequence>LLFNIPMMEDDDLQSSLSVQSFDESYANRSESSILENTCHRGGSKKRSWVWKYFESEKVIEIKEESDDIKIEVTYGVCLVLNDSGKKYNTRLRIIGGSTSNLISHLTNTHDITQDRPKLREDV</sequence>
<reference evidence="1" key="1">
    <citation type="submission" date="2021-06" db="EMBL/GenBank/DDBJ databases">
        <authorList>
            <person name="Kallberg Y."/>
            <person name="Tangrot J."/>
            <person name="Rosling A."/>
        </authorList>
    </citation>
    <scope>NUCLEOTIDE SEQUENCE</scope>
    <source>
        <strain evidence="1">IL203A</strain>
    </source>
</reference>